<protein>
    <submittedName>
        <fullName evidence="1">Uncharacterized protein</fullName>
    </submittedName>
</protein>
<organism evidence="1 2">
    <name type="scientific">Flavilitoribacter nigricans (strain ATCC 23147 / DSM 23189 / NBRC 102662 / NCIMB 1420 / SS-2)</name>
    <name type="common">Lewinella nigricans</name>
    <dbReference type="NCBI Taxonomy" id="1122177"/>
    <lineage>
        <taxon>Bacteria</taxon>
        <taxon>Pseudomonadati</taxon>
        <taxon>Bacteroidota</taxon>
        <taxon>Saprospiria</taxon>
        <taxon>Saprospirales</taxon>
        <taxon>Lewinellaceae</taxon>
        <taxon>Flavilitoribacter</taxon>
    </lineage>
</organism>
<sequence>MKKIYLLALAMMIAGTGMFAQLYSLNFEKIKASTGNYELSRVMTSYDARSGIATLDLKNIKDGRNYLATDKTNGRRLFLLAKRDGSRVKIGGFAVQDRSGRWIDLGSQAAGKGGDDFGCPDGWDSKIICYTHPTYNVTVCYTRCTPTQLTMSLPSGL</sequence>
<evidence type="ECO:0000313" key="1">
    <source>
        <dbReference type="EMBL" id="PHN00575.1"/>
    </source>
</evidence>
<proteinExistence type="predicted"/>
<evidence type="ECO:0000313" key="2">
    <source>
        <dbReference type="Proteomes" id="UP000223913"/>
    </source>
</evidence>
<dbReference type="OrthoDB" id="1505975at2"/>
<name>A0A2D0MWG5_FLAN2</name>
<keyword evidence="2" id="KW-1185">Reference proteome</keyword>
<comment type="caution">
    <text evidence="1">The sequence shown here is derived from an EMBL/GenBank/DDBJ whole genome shotgun (WGS) entry which is preliminary data.</text>
</comment>
<dbReference type="EMBL" id="PDUD01000100">
    <property type="protein sequence ID" value="PHN00575.1"/>
    <property type="molecule type" value="Genomic_DNA"/>
</dbReference>
<dbReference type="Proteomes" id="UP000223913">
    <property type="component" value="Unassembled WGS sequence"/>
</dbReference>
<reference evidence="1 2" key="1">
    <citation type="submission" date="2017-10" db="EMBL/GenBank/DDBJ databases">
        <title>The draft genome sequence of Lewinella nigricans NBRC 102662.</title>
        <authorList>
            <person name="Wang K."/>
        </authorList>
    </citation>
    <scope>NUCLEOTIDE SEQUENCE [LARGE SCALE GENOMIC DNA]</scope>
    <source>
        <strain evidence="1 2">NBRC 102662</strain>
    </source>
</reference>
<gene>
    <name evidence="1" type="ORF">CRP01_41515</name>
</gene>
<dbReference type="RefSeq" id="WP_099156005.1">
    <property type="nucleotide sequence ID" value="NZ_PDUD01000100.1"/>
</dbReference>
<dbReference type="AlphaFoldDB" id="A0A2D0MWG5"/>
<accession>A0A2D0MWG5</accession>